<dbReference type="RefSeq" id="WP_146992046.1">
    <property type="nucleotide sequence ID" value="NZ_VITY01000018.1"/>
</dbReference>
<feature type="region of interest" description="Disordered" evidence="2">
    <location>
        <begin position="389"/>
        <end position="421"/>
    </location>
</feature>
<accession>A0A560KZG3</accession>
<reference evidence="4 5" key="1">
    <citation type="submission" date="2019-06" db="EMBL/GenBank/DDBJ databases">
        <title>Genomic Encyclopedia of Type Strains, Phase IV (KMG-V): Genome sequencing to study the core and pangenomes of soil and plant-associated prokaryotes.</title>
        <authorList>
            <person name="Whitman W."/>
        </authorList>
    </citation>
    <scope>NUCLEOTIDE SEQUENCE [LARGE SCALE GENOMIC DNA]</scope>
    <source>
        <strain evidence="4 5">BR 10355</strain>
    </source>
</reference>
<sequence>MRRAIDTAPKDGTFVILEDDVSASFESAQWSAEGRGWVRKNGEPSEIRPTHLQTMHLPEEGDEFILQDELIPPKVTGSIASPASPGPRTFCFPSGLAERARVRELTRLVANADPVAGVRVEAQAPQSKQARGPTARRWFAISSIAAVMVGAPFIGWYFHAEVVAYVTRYIGEQDNVRPSTAHVEAVKQETLVPSQDKQKAGSSARDPALHQQADRAISQAPRDIAQGKQGVGAMQPEAQQSSEKERHRAEALASELAKAQQIIEMQVAQANRARDQATQLSQAAESGMLDLRQSLQKEHDRAETLTGELARARRDLETQLALSSKAGNETVQAKKAAESAMAELQQSLKTEHDRAEALTGTLARARRDLETQLALSSKAGEAMRVKKAAKSATAELRQSLKKERDRADAPAPGRESTLTEAAEAAATEQPAVAEAQGGPEAARLLARATALLGQGDIGAARIVLELAAETGSAQASFMLAETYDPLVLSAWKTYGTRGDVTKARELYAKALAGGVQQAKDRSVALH</sequence>
<dbReference type="SUPFAM" id="SSF81901">
    <property type="entry name" value="HCP-like"/>
    <property type="match status" value="1"/>
</dbReference>
<gene>
    <name evidence="4" type="ORF">FBZ93_118127</name>
</gene>
<keyword evidence="3" id="KW-1133">Transmembrane helix</keyword>
<dbReference type="Proteomes" id="UP000321304">
    <property type="component" value="Unassembled WGS sequence"/>
</dbReference>
<feature type="region of interest" description="Disordered" evidence="2">
    <location>
        <begin position="187"/>
        <end position="253"/>
    </location>
</feature>
<evidence type="ECO:0000256" key="3">
    <source>
        <dbReference type="SAM" id="Phobius"/>
    </source>
</evidence>
<feature type="coiled-coil region" evidence="1">
    <location>
        <begin position="256"/>
        <end position="354"/>
    </location>
</feature>
<dbReference type="OrthoDB" id="8003401at2"/>
<dbReference type="AlphaFoldDB" id="A0A560KZG3"/>
<keyword evidence="3" id="KW-0472">Membrane</keyword>
<dbReference type="Gene3D" id="1.25.40.10">
    <property type="entry name" value="Tetratricopeptide repeat domain"/>
    <property type="match status" value="1"/>
</dbReference>
<organism evidence="4 5">
    <name type="scientific">Bradyrhizobium macuxiense</name>
    <dbReference type="NCBI Taxonomy" id="1755647"/>
    <lineage>
        <taxon>Bacteria</taxon>
        <taxon>Pseudomonadati</taxon>
        <taxon>Pseudomonadota</taxon>
        <taxon>Alphaproteobacteria</taxon>
        <taxon>Hyphomicrobiales</taxon>
        <taxon>Nitrobacteraceae</taxon>
        <taxon>Bradyrhizobium</taxon>
    </lineage>
</organism>
<keyword evidence="3" id="KW-0812">Transmembrane</keyword>
<keyword evidence="1" id="KW-0175">Coiled coil</keyword>
<comment type="caution">
    <text evidence="4">The sequence shown here is derived from an EMBL/GenBank/DDBJ whole genome shotgun (WGS) entry which is preliminary data.</text>
</comment>
<proteinExistence type="predicted"/>
<feature type="transmembrane region" description="Helical" evidence="3">
    <location>
        <begin position="138"/>
        <end position="158"/>
    </location>
</feature>
<evidence type="ECO:0000256" key="2">
    <source>
        <dbReference type="SAM" id="MobiDB-lite"/>
    </source>
</evidence>
<protein>
    <submittedName>
        <fullName evidence="4">Uncharacterized protein</fullName>
    </submittedName>
</protein>
<name>A0A560KZG3_9BRAD</name>
<dbReference type="InterPro" id="IPR011990">
    <property type="entry name" value="TPR-like_helical_dom_sf"/>
</dbReference>
<evidence type="ECO:0000313" key="5">
    <source>
        <dbReference type="Proteomes" id="UP000321304"/>
    </source>
</evidence>
<evidence type="ECO:0000256" key="1">
    <source>
        <dbReference type="SAM" id="Coils"/>
    </source>
</evidence>
<feature type="compositionally biased region" description="Basic and acidic residues" evidence="2">
    <location>
        <begin position="398"/>
        <end position="408"/>
    </location>
</feature>
<dbReference type="EMBL" id="VITY01000018">
    <property type="protein sequence ID" value="TWB88447.1"/>
    <property type="molecule type" value="Genomic_DNA"/>
</dbReference>
<keyword evidence="5" id="KW-1185">Reference proteome</keyword>
<evidence type="ECO:0000313" key="4">
    <source>
        <dbReference type="EMBL" id="TWB88447.1"/>
    </source>
</evidence>